<dbReference type="VEuPathDB" id="FungiDB:PPTG_24688"/>
<evidence type="ECO:0000256" key="1">
    <source>
        <dbReference type="SAM" id="MobiDB-lite"/>
    </source>
</evidence>
<organism evidence="2 3">
    <name type="scientific">Phytophthora nicotianae (strain INRA-310)</name>
    <name type="common">Phytophthora parasitica</name>
    <dbReference type="NCBI Taxonomy" id="761204"/>
    <lineage>
        <taxon>Eukaryota</taxon>
        <taxon>Sar</taxon>
        <taxon>Stramenopiles</taxon>
        <taxon>Oomycota</taxon>
        <taxon>Peronosporomycetes</taxon>
        <taxon>Peronosporales</taxon>
        <taxon>Peronosporaceae</taxon>
        <taxon>Phytophthora</taxon>
    </lineage>
</organism>
<name>W2PBM3_PHYN3</name>
<dbReference type="GeneID" id="20193287"/>
<dbReference type="Proteomes" id="UP000018817">
    <property type="component" value="Unassembled WGS sequence"/>
</dbReference>
<reference evidence="2 3" key="2">
    <citation type="submission" date="2013-11" db="EMBL/GenBank/DDBJ databases">
        <title>The Genome Sequence of Phytophthora parasitica INRA-310.</title>
        <authorList>
            <consortium name="The Broad Institute Genomics Platform"/>
            <person name="Russ C."/>
            <person name="Tyler B."/>
            <person name="Panabieres F."/>
            <person name="Shan W."/>
            <person name="Tripathy S."/>
            <person name="Grunwald N."/>
            <person name="Machado M."/>
            <person name="Johnson C.S."/>
            <person name="Arredondo F."/>
            <person name="Hong C."/>
            <person name="Coffey M."/>
            <person name="Young S.K."/>
            <person name="Zeng Q."/>
            <person name="Gargeya S."/>
            <person name="Fitzgerald M."/>
            <person name="Abouelleil A."/>
            <person name="Alvarado L."/>
            <person name="Chapman S.B."/>
            <person name="Gainer-Dewar J."/>
            <person name="Goldberg J."/>
            <person name="Griggs A."/>
            <person name="Gujja S."/>
            <person name="Hansen M."/>
            <person name="Howarth C."/>
            <person name="Imamovic A."/>
            <person name="Ireland A."/>
            <person name="Larimer J."/>
            <person name="McCowan C."/>
            <person name="Murphy C."/>
            <person name="Pearson M."/>
            <person name="Poon T.W."/>
            <person name="Priest M."/>
            <person name="Roberts A."/>
            <person name="Saif S."/>
            <person name="Shea T."/>
            <person name="Sykes S."/>
            <person name="Wortman J."/>
            <person name="Nusbaum C."/>
            <person name="Birren B."/>
        </authorList>
    </citation>
    <scope>NUCLEOTIDE SEQUENCE [LARGE SCALE GENOMIC DNA]</scope>
    <source>
        <strain evidence="2 3">INRA-310</strain>
    </source>
</reference>
<feature type="region of interest" description="Disordered" evidence="1">
    <location>
        <begin position="13"/>
        <end position="37"/>
    </location>
</feature>
<dbReference type="OMA" id="RKESIMN"/>
<dbReference type="AlphaFoldDB" id="W2PBM3"/>
<proteinExistence type="predicted"/>
<evidence type="ECO:0000313" key="2">
    <source>
        <dbReference type="EMBL" id="ETM98231.1"/>
    </source>
</evidence>
<evidence type="ECO:0000313" key="3">
    <source>
        <dbReference type="Proteomes" id="UP000018817"/>
    </source>
</evidence>
<sequence>MVEISRLPLSSAQMASLRRGKKVHRETEDATRPIANKAHTVEEKQAILVLHASLRVDNANIPRKESIMNKIDRLFDYSNKTCGEIWSSFLSQGTVFTAAQRTNRGERIARLPK</sequence>
<dbReference type="OrthoDB" id="10562558at2759"/>
<reference evidence="3" key="1">
    <citation type="submission" date="2011-12" db="EMBL/GenBank/DDBJ databases">
        <authorList>
            <consortium name="The Broad Institute Genome Sequencing Platform"/>
            <person name="Russ C."/>
            <person name="Tyler B."/>
            <person name="Panabieres F."/>
            <person name="Shan W."/>
            <person name="Tripathy S."/>
            <person name="Grunwald N."/>
            <person name="Machado M."/>
            <person name="Young S.K."/>
            <person name="Zeng Q."/>
            <person name="Gargeya S."/>
            <person name="Fitzgerald M."/>
            <person name="Haas B."/>
            <person name="Abouelleil A."/>
            <person name="Alvarado L."/>
            <person name="Arachchi H.M."/>
            <person name="Berlin A."/>
            <person name="Chapman S.B."/>
            <person name="Gearin G."/>
            <person name="Goldberg J."/>
            <person name="Griggs A."/>
            <person name="Gujja S."/>
            <person name="Hansen M."/>
            <person name="Heiman D."/>
            <person name="Howarth C."/>
            <person name="Larimer J."/>
            <person name="Lui A."/>
            <person name="MacDonald P.J.P."/>
            <person name="McCowen C."/>
            <person name="Montmayeur A."/>
            <person name="Murphy C."/>
            <person name="Neiman D."/>
            <person name="Pearson M."/>
            <person name="Priest M."/>
            <person name="Roberts A."/>
            <person name="Saif S."/>
            <person name="Shea T."/>
            <person name="Sisk P."/>
            <person name="Stolte C."/>
            <person name="Sykes S."/>
            <person name="Wortman J."/>
            <person name="Nusbaum C."/>
            <person name="Birren B."/>
        </authorList>
    </citation>
    <scope>NUCLEOTIDE SEQUENCE [LARGE SCALE GENOMIC DNA]</scope>
    <source>
        <strain evidence="3">INRA-310</strain>
    </source>
</reference>
<dbReference type="RefSeq" id="XP_008916467.1">
    <property type="nucleotide sequence ID" value="XM_008918219.1"/>
</dbReference>
<protein>
    <submittedName>
        <fullName evidence="2">Uncharacterized protein</fullName>
    </submittedName>
</protein>
<accession>W2PBM3</accession>
<gene>
    <name evidence="2" type="ORF">PPTG_24688</name>
</gene>
<dbReference type="EMBL" id="KI669719">
    <property type="protein sequence ID" value="ETM98231.1"/>
    <property type="molecule type" value="Genomic_DNA"/>
</dbReference>